<dbReference type="Pfam" id="PF00356">
    <property type="entry name" value="LacI"/>
    <property type="match status" value="1"/>
</dbReference>
<dbReference type="Gene3D" id="1.10.260.40">
    <property type="entry name" value="lambda repressor-like DNA-binding domains"/>
    <property type="match status" value="1"/>
</dbReference>
<dbReference type="Pfam" id="PF13407">
    <property type="entry name" value="Peripla_BP_4"/>
    <property type="match status" value="1"/>
</dbReference>
<dbReference type="SUPFAM" id="SSF47413">
    <property type="entry name" value="lambda repressor-like DNA-binding domains"/>
    <property type="match status" value="1"/>
</dbReference>
<keyword evidence="6" id="KW-1185">Reference proteome</keyword>
<dbReference type="InterPro" id="IPR000843">
    <property type="entry name" value="HTH_LacI"/>
</dbReference>
<dbReference type="EMBL" id="JBBMFK010000007">
    <property type="protein sequence ID" value="MEQ2442941.1"/>
    <property type="molecule type" value="Genomic_DNA"/>
</dbReference>
<evidence type="ECO:0000259" key="4">
    <source>
        <dbReference type="PROSITE" id="PS50932"/>
    </source>
</evidence>
<dbReference type="PANTHER" id="PTHR30146">
    <property type="entry name" value="LACI-RELATED TRANSCRIPTIONAL REPRESSOR"/>
    <property type="match status" value="1"/>
</dbReference>
<comment type="caution">
    <text evidence="5">The sequence shown here is derived from an EMBL/GenBank/DDBJ whole genome shotgun (WGS) entry which is preliminary data.</text>
</comment>
<protein>
    <submittedName>
        <fullName evidence="5">Substrate-binding domain-containing protein</fullName>
    </submittedName>
</protein>
<evidence type="ECO:0000313" key="5">
    <source>
        <dbReference type="EMBL" id="MEQ2442941.1"/>
    </source>
</evidence>
<dbReference type="CDD" id="cd06307">
    <property type="entry name" value="PBP1_sugar_binding"/>
    <property type="match status" value="1"/>
</dbReference>
<evidence type="ECO:0000256" key="1">
    <source>
        <dbReference type="ARBA" id="ARBA00023015"/>
    </source>
</evidence>
<proteinExistence type="predicted"/>
<dbReference type="PANTHER" id="PTHR30146:SF152">
    <property type="entry name" value="TRANSCRIPTIONAL REGULATORY PROTEIN"/>
    <property type="match status" value="1"/>
</dbReference>
<accession>A0ABV1E6K5</accession>
<dbReference type="RefSeq" id="WP_349231306.1">
    <property type="nucleotide sequence ID" value="NZ_JBBMFK010000007.1"/>
</dbReference>
<feature type="domain" description="HTH lacI-type" evidence="4">
    <location>
        <begin position="2"/>
        <end position="56"/>
    </location>
</feature>
<dbReference type="SUPFAM" id="SSF53822">
    <property type="entry name" value="Periplasmic binding protein-like I"/>
    <property type="match status" value="1"/>
</dbReference>
<dbReference type="InterPro" id="IPR025997">
    <property type="entry name" value="SBP_2_dom"/>
</dbReference>
<evidence type="ECO:0000256" key="2">
    <source>
        <dbReference type="ARBA" id="ARBA00023125"/>
    </source>
</evidence>
<dbReference type="SMART" id="SM00354">
    <property type="entry name" value="HTH_LACI"/>
    <property type="match status" value="1"/>
</dbReference>
<organism evidence="5 6">
    <name type="scientific">Pseudoflavonifractor intestinihominis</name>
    <dbReference type="NCBI Taxonomy" id="3133171"/>
    <lineage>
        <taxon>Bacteria</taxon>
        <taxon>Bacillati</taxon>
        <taxon>Bacillota</taxon>
        <taxon>Clostridia</taxon>
        <taxon>Eubacteriales</taxon>
        <taxon>Oscillospiraceae</taxon>
        <taxon>Pseudoflavonifractor</taxon>
    </lineage>
</organism>
<keyword evidence="3" id="KW-0804">Transcription</keyword>
<evidence type="ECO:0000256" key="3">
    <source>
        <dbReference type="ARBA" id="ARBA00023163"/>
    </source>
</evidence>
<reference evidence="5 6" key="1">
    <citation type="submission" date="2024-03" db="EMBL/GenBank/DDBJ databases">
        <title>Human intestinal bacterial collection.</title>
        <authorList>
            <person name="Pauvert C."/>
            <person name="Hitch T.C.A."/>
            <person name="Clavel T."/>
        </authorList>
    </citation>
    <scope>NUCLEOTIDE SEQUENCE [LARGE SCALE GENOMIC DNA]</scope>
    <source>
        <strain evidence="5 6">CLA-AP-H29</strain>
    </source>
</reference>
<gene>
    <name evidence="5" type="ORF">WMO64_05615</name>
</gene>
<dbReference type="CDD" id="cd01392">
    <property type="entry name" value="HTH_LacI"/>
    <property type="match status" value="1"/>
</dbReference>
<dbReference type="PRINTS" id="PR00036">
    <property type="entry name" value="HTHLACI"/>
</dbReference>
<dbReference type="Gene3D" id="3.40.50.2300">
    <property type="match status" value="2"/>
</dbReference>
<dbReference type="Proteomes" id="UP001464378">
    <property type="component" value="Unassembled WGS sequence"/>
</dbReference>
<keyword evidence="2" id="KW-0238">DNA-binding</keyword>
<keyword evidence="1" id="KW-0805">Transcription regulation</keyword>
<dbReference type="InterPro" id="IPR010982">
    <property type="entry name" value="Lambda_DNA-bd_dom_sf"/>
</dbReference>
<sequence length="342" mass="37301">MATIKEIARLAGVSRGTVDRVLNNRPGVKPETAQAVRNIMEELNYRPNLAGKILAAGKQRLRLGFLIPDGPEFIFYQDILRSARKKAAELEDLGIEVLFYLISSLAPQALAPVLEQIQADELSGLALNPSGNPQLLALARSFADRHAPVVFYNMDEPGEPRLCYVGCDYRKAGHVAAGLCAMAIGGVGTVAMITIFTATVPSFAERADGFISELRQNYPGIHLLNGGAPTVFFHNDYSAVHQLFRDHPELSAVYIVNPGDFSVCREAKRAAGDRPLRIITNDLVPAQREMLREGVITATLGQQPELQGSLPLQLLYEALVYGTAPSSSCLYTQLNIYLPQNV</sequence>
<dbReference type="PROSITE" id="PS50932">
    <property type="entry name" value="HTH_LACI_2"/>
    <property type="match status" value="1"/>
</dbReference>
<name>A0ABV1E6K5_9FIRM</name>
<dbReference type="PROSITE" id="PS00356">
    <property type="entry name" value="HTH_LACI_1"/>
    <property type="match status" value="1"/>
</dbReference>
<evidence type="ECO:0000313" key="6">
    <source>
        <dbReference type="Proteomes" id="UP001464378"/>
    </source>
</evidence>
<dbReference type="InterPro" id="IPR028082">
    <property type="entry name" value="Peripla_BP_I"/>
</dbReference>